<keyword evidence="1" id="KW-0479">Metal-binding</keyword>
<evidence type="ECO:0000259" key="4">
    <source>
        <dbReference type="PROSITE" id="PS51083"/>
    </source>
</evidence>
<dbReference type="Gene3D" id="3.30.60.190">
    <property type="match status" value="1"/>
</dbReference>
<evidence type="ECO:0000256" key="3">
    <source>
        <dbReference type="SAM" id="MobiDB-lite"/>
    </source>
</evidence>
<reference evidence="5" key="1">
    <citation type="submission" date="2023-07" db="EMBL/GenBank/DDBJ databases">
        <authorList>
            <consortium name="AG Swart"/>
            <person name="Singh M."/>
            <person name="Singh A."/>
            <person name="Seah K."/>
            <person name="Emmerich C."/>
        </authorList>
    </citation>
    <scope>NUCLEOTIDE SEQUENCE</scope>
    <source>
        <strain evidence="5">DP1</strain>
    </source>
</reference>
<feature type="region of interest" description="Disordered" evidence="3">
    <location>
        <begin position="259"/>
        <end position="281"/>
    </location>
</feature>
<organism evidence="5 6">
    <name type="scientific">Euplotes crassus</name>
    <dbReference type="NCBI Taxonomy" id="5936"/>
    <lineage>
        <taxon>Eukaryota</taxon>
        <taxon>Sar</taxon>
        <taxon>Alveolata</taxon>
        <taxon>Ciliophora</taxon>
        <taxon>Intramacronucleata</taxon>
        <taxon>Spirotrichea</taxon>
        <taxon>Hypotrichia</taxon>
        <taxon>Euplotida</taxon>
        <taxon>Euplotidae</taxon>
        <taxon>Moneuplotes</taxon>
    </lineage>
</organism>
<gene>
    <name evidence="5" type="ORF">ECRASSUSDP1_LOCUS6073</name>
</gene>
<dbReference type="PANTHER" id="PTHR15555">
    <property type="entry name" value="ZINC FINGER HIT DOMAIN CONTAINING PROTEIN 2 PROTEIN FON -RELATED"/>
    <property type="match status" value="1"/>
</dbReference>
<dbReference type="Proteomes" id="UP001295684">
    <property type="component" value="Unassembled WGS sequence"/>
</dbReference>
<keyword evidence="1" id="KW-0863">Zinc-finger</keyword>
<sequence>MIRQILQEVEDKRLEQELQDIKQQQEQEKQTLIEKHRKLYGSKEFGDAPINNKNSAIPGLGYDSTSTAPKSSSKMPKCAVCSKKNGEYICPKCKIQYCSIDCYKAHSETCTEDFYKSCVESELKKQRVNKHHTKDINEILRRHKEEAEQESSSLAPKFSKFKNEEILQKLEDLTLDDFTPQERQEFDLYVKSLRKNGAEINLKEWIPWWKHYEEVSETGEITGSSSALVEEIHPNSEIENKALLAINMNKFVLYDDLEKVEPETDGEKQTEDIEDPDPEENPIAHAFKTVLDELDSTEQDEVDDSDVITIEIDKNSSDEKTEEEIVNFTFSYKDKARLLKKKYDNIKPLKSITKKEPSSLIKYHIVNILYSFMFYYRFQNGEILSNPPTVDFDNARDLKDPTSLNNIKAAVNLSIEKLAKIEGYDLVTDYKPLVLQDMAEMFGKGDTSPKLNVIEGIFRLYDLIHSVEIDLKNPKKLFYKDTKKTKKLIVQEVSKITKLKHKLIFYLCYLKERDDAFFDQTAKEIKVLMQLE</sequence>
<evidence type="ECO:0000313" key="6">
    <source>
        <dbReference type="Proteomes" id="UP001295684"/>
    </source>
</evidence>
<dbReference type="Pfam" id="PF04438">
    <property type="entry name" value="zf-HIT"/>
    <property type="match status" value="1"/>
</dbReference>
<proteinExistence type="predicted"/>
<keyword evidence="2" id="KW-0175">Coiled coil</keyword>
<dbReference type="InterPro" id="IPR007529">
    <property type="entry name" value="Znf_HIT"/>
</dbReference>
<dbReference type="AlphaFoldDB" id="A0AAD1XAH1"/>
<dbReference type="GO" id="GO:0008270">
    <property type="term" value="F:zinc ion binding"/>
    <property type="evidence" value="ECO:0007669"/>
    <property type="project" value="UniProtKB-UniRule"/>
</dbReference>
<evidence type="ECO:0000313" key="5">
    <source>
        <dbReference type="EMBL" id="CAI2364727.1"/>
    </source>
</evidence>
<protein>
    <recommendedName>
        <fullName evidence="4">HIT-type domain-containing protein</fullName>
    </recommendedName>
</protein>
<comment type="caution">
    <text evidence="5">The sequence shown here is derived from an EMBL/GenBank/DDBJ whole genome shotgun (WGS) entry which is preliminary data.</text>
</comment>
<dbReference type="PANTHER" id="PTHR15555:SF0">
    <property type="entry name" value="ZINC FINGER HIT DOMAIN-CONTAINING PROTEIN 2"/>
    <property type="match status" value="1"/>
</dbReference>
<dbReference type="EMBL" id="CAMPGE010005886">
    <property type="protein sequence ID" value="CAI2364727.1"/>
    <property type="molecule type" value="Genomic_DNA"/>
</dbReference>
<accession>A0AAD1XAH1</accession>
<dbReference type="SUPFAM" id="SSF144232">
    <property type="entry name" value="HIT/MYND zinc finger-like"/>
    <property type="match status" value="1"/>
</dbReference>
<feature type="compositionally biased region" description="Basic and acidic residues" evidence="3">
    <location>
        <begin position="259"/>
        <end position="271"/>
    </location>
</feature>
<feature type="coiled-coil region" evidence="2">
    <location>
        <begin position="7"/>
        <end position="35"/>
    </location>
</feature>
<evidence type="ECO:0000256" key="2">
    <source>
        <dbReference type="SAM" id="Coils"/>
    </source>
</evidence>
<evidence type="ECO:0000256" key="1">
    <source>
        <dbReference type="PROSITE-ProRule" id="PRU00453"/>
    </source>
</evidence>
<dbReference type="CDD" id="cd23024">
    <property type="entry name" value="zf-HIT_ZNHIT2-3"/>
    <property type="match status" value="1"/>
</dbReference>
<keyword evidence="6" id="KW-1185">Reference proteome</keyword>
<keyword evidence="1" id="KW-0862">Zinc</keyword>
<feature type="domain" description="HIT-type" evidence="4">
    <location>
        <begin position="78"/>
        <end position="110"/>
    </location>
</feature>
<name>A0AAD1XAH1_EUPCR</name>
<dbReference type="InterPro" id="IPR039646">
    <property type="entry name" value="ZNHIT2"/>
</dbReference>
<dbReference type="PROSITE" id="PS51083">
    <property type="entry name" value="ZF_HIT"/>
    <property type="match status" value="1"/>
</dbReference>